<keyword evidence="1" id="KW-0472">Membrane</keyword>
<organism evidence="2">
    <name type="scientific">Nicotiana tabacum</name>
    <name type="common">Common tobacco</name>
    <dbReference type="NCBI Taxonomy" id="4097"/>
    <lineage>
        <taxon>Eukaryota</taxon>
        <taxon>Viridiplantae</taxon>
        <taxon>Streptophyta</taxon>
        <taxon>Embryophyta</taxon>
        <taxon>Tracheophyta</taxon>
        <taxon>Spermatophyta</taxon>
        <taxon>Magnoliopsida</taxon>
        <taxon>eudicotyledons</taxon>
        <taxon>Gunneridae</taxon>
        <taxon>Pentapetalae</taxon>
        <taxon>asterids</taxon>
        <taxon>lamiids</taxon>
        <taxon>Solanales</taxon>
        <taxon>Solanaceae</taxon>
        <taxon>Nicotianoideae</taxon>
        <taxon>Nicotianeae</taxon>
        <taxon>Nicotiana</taxon>
    </lineage>
</organism>
<evidence type="ECO:0000256" key="1">
    <source>
        <dbReference type="SAM" id="Phobius"/>
    </source>
</evidence>
<dbReference type="PANTHER" id="PTHR46238">
    <property type="entry name" value="REVERSE TRANSCRIPTASE DOMAIN-CONTAINING PROTEIN"/>
    <property type="match status" value="1"/>
</dbReference>
<dbReference type="OrthoDB" id="1305822at2759"/>
<dbReference type="KEGG" id="nta:107795601"/>
<name>A0A1S4AAW9_TOBAC</name>
<dbReference type="AlphaFoldDB" id="A0A1S4AAW9"/>
<dbReference type="RefSeq" id="XP_016473754.1">
    <property type="nucleotide sequence ID" value="XM_016618268.1"/>
</dbReference>
<feature type="non-terminal residue" evidence="2">
    <location>
        <position position="1"/>
    </location>
</feature>
<keyword evidence="1" id="KW-0812">Transmembrane</keyword>
<proteinExistence type="predicted"/>
<dbReference type="PANTHER" id="PTHR46238:SF8">
    <property type="entry name" value="ENDONUCLEASE_EXONUCLEASE_PHOSPHATASE DOMAIN-CONTAINING PROTEIN"/>
    <property type="match status" value="1"/>
</dbReference>
<keyword evidence="1" id="KW-1133">Transmembrane helix</keyword>
<dbReference type="PaxDb" id="4097-A0A1S4AAW9"/>
<evidence type="ECO:0000313" key="2">
    <source>
        <dbReference type="RefSeq" id="XP_016473754.1"/>
    </source>
</evidence>
<feature type="transmembrane region" description="Helical" evidence="1">
    <location>
        <begin position="85"/>
        <end position="107"/>
    </location>
</feature>
<sequence>GVPGEADIDVRLDSQVIPKKGSFMYLGSIIQGDENIDEEVTHRIGVGWMKWRLASGVLSDRKVPPELKGIFYRAVVRPVMITVPLLLLSVTILLAFSGYCVVGVIFLDSVAVTDTLSLSFLCRGTFINNLKCKFSDVTGEADNDVRLDSQVIPKKGSFKYLRSIIQGNREIDEDVTDRIGAG</sequence>
<protein>
    <submittedName>
        <fullName evidence="2">Uncharacterized protein</fullName>
    </submittedName>
</protein>
<dbReference type="STRING" id="4097.A0A1S4AAW9"/>
<reference evidence="2" key="1">
    <citation type="submission" date="2025-08" db="UniProtKB">
        <authorList>
            <consortium name="RefSeq"/>
        </authorList>
    </citation>
    <scope>IDENTIFICATION</scope>
</reference>
<accession>A0A1S4AAW9</accession>
<gene>
    <name evidence="2" type="primary">LOC107795601</name>
</gene>